<evidence type="ECO:0000256" key="1">
    <source>
        <dbReference type="ARBA" id="ARBA00022443"/>
    </source>
</evidence>
<dbReference type="PROSITE" id="PS50001">
    <property type="entry name" value="SH2"/>
    <property type="match status" value="1"/>
</dbReference>
<evidence type="ECO:0000256" key="4">
    <source>
        <dbReference type="PROSITE-ProRule" id="PRU00192"/>
    </source>
</evidence>
<evidence type="ECO:0000256" key="3">
    <source>
        <dbReference type="PROSITE-ProRule" id="PRU00191"/>
    </source>
</evidence>
<dbReference type="InterPro" id="IPR035457">
    <property type="entry name" value="CRK_SH3_N"/>
</dbReference>
<dbReference type="GO" id="GO:0016477">
    <property type="term" value="P:cell migration"/>
    <property type="evidence" value="ECO:0007669"/>
    <property type="project" value="TreeGrafter"/>
</dbReference>
<keyword evidence="2 3" id="KW-0727">SH2 domain</keyword>
<sequence length="359" mass="38931">GQGARHFRWGRPAASAAISGAAERLRPEPVRWAAGVGAGGARAAAAAAQRVGAEAAMAGNFDSEERSSWYWGRLSRQEAVALLQGQRHGVFLVRDSSTSPGDYVLSVSENSRVSHYIINSSGPRPPAYSMSEGVSAGWRGVGCIKKRERTLDPVHGNKMAPAVTCSTQSLPPVALVGVSPSRLRIGDQEFDSLPALLEFYKIHYLDTTTLIEPVSRSRQGSGVILRQEEAEYVRALFDFNGNDEEDLPFKKGDILRIRDKPEEQWWNAEDSEGKRGMIPVPYVEKYRPASASVSALIGGNQEGSHPQPLGGPEPGPYAQPSVNTPLPNLQNGPIYARVIQKRVPNAYDKTALALEVHNV</sequence>
<dbReference type="CDD" id="cd11758">
    <property type="entry name" value="SH3_CRK_N"/>
    <property type="match status" value="1"/>
</dbReference>
<dbReference type="PANTHER" id="PTHR19969:SF8">
    <property type="entry name" value="ADAPTER MOLECULE CRK"/>
    <property type="match status" value="1"/>
</dbReference>
<dbReference type="InterPro" id="IPR051184">
    <property type="entry name" value="Tyrosine-phos_adapter"/>
</dbReference>
<dbReference type="SMART" id="SM00252">
    <property type="entry name" value="SH2"/>
    <property type="match status" value="1"/>
</dbReference>
<feature type="domain" description="SH3" evidence="7">
    <location>
        <begin position="228"/>
        <end position="288"/>
    </location>
</feature>
<dbReference type="InterPro" id="IPR036028">
    <property type="entry name" value="SH3-like_dom_sf"/>
</dbReference>
<gene>
    <name evidence="8" type="ORF">EI555_018951</name>
</gene>
<evidence type="ECO:0000256" key="5">
    <source>
        <dbReference type="SAM" id="MobiDB-lite"/>
    </source>
</evidence>
<evidence type="ECO:0000256" key="2">
    <source>
        <dbReference type="ARBA" id="ARBA00022999"/>
    </source>
</evidence>
<dbReference type="Proteomes" id="UP000308365">
    <property type="component" value="Unassembled WGS sequence"/>
</dbReference>
<dbReference type="AlphaFoldDB" id="A0A4U1FCY8"/>
<dbReference type="Gene3D" id="3.30.505.10">
    <property type="entry name" value="SH2 domain"/>
    <property type="match status" value="1"/>
</dbReference>
<protein>
    <recommendedName>
        <fullName evidence="10">Adapter molecule crk</fullName>
    </recommendedName>
</protein>
<feature type="domain" description="SH2" evidence="6">
    <location>
        <begin position="69"/>
        <end position="214"/>
    </location>
</feature>
<dbReference type="Gene3D" id="2.30.30.40">
    <property type="entry name" value="SH3 Domains"/>
    <property type="match status" value="2"/>
</dbReference>
<evidence type="ECO:0000313" key="9">
    <source>
        <dbReference type="Proteomes" id="UP000308365"/>
    </source>
</evidence>
<organism evidence="8 9">
    <name type="scientific">Monodon monoceros</name>
    <name type="common">Narwhal</name>
    <name type="synonym">Ceratodon monodon</name>
    <dbReference type="NCBI Taxonomy" id="40151"/>
    <lineage>
        <taxon>Eukaryota</taxon>
        <taxon>Metazoa</taxon>
        <taxon>Chordata</taxon>
        <taxon>Craniata</taxon>
        <taxon>Vertebrata</taxon>
        <taxon>Euteleostomi</taxon>
        <taxon>Mammalia</taxon>
        <taxon>Eutheria</taxon>
        <taxon>Laurasiatheria</taxon>
        <taxon>Artiodactyla</taxon>
        <taxon>Whippomorpha</taxon>
        <taxon>Cetacea</taxon>
        <taxon>Odontoceti</taxon>
        <taxon>Monodontidae</taxon>
        <taxon>Monodon</taxon>
    </lineage>
</organism>
<dbReference type="InterPro" id="IPR001452">
    <property type="entry name" value="SH3_domain"/>
</dbReference>
<dbReference type="GO" id="GO:1902531">
    <property type="term" value="P:regulation of intracellular signal transduction"/>
    <property type="evidence" value="ECO:0007669"/>
    <property type="project" value="UniProtKB-ARBA"/>
</dbReference>
<evidence type="ECO:0008006" key="10">
    <source>
        <dbReference type="Google" id="ProtNLM"/>
    </source>
</evidence>
<dbReference type="FunFam" id="2.30.30.40:FF:000157">
    <property type="entry name" value="adapter molecule crk isoform X1"/>
    <property type="match status" value="1"/>
</dbReference>
<dbReference type="InterPro" id="IPR000980">
    <property type="entry name" value="SH2"/>
</dbReference>
<feature type="region of interest" description="Disordered" evidence="5">
    <location>
        <begin position="297"/>
        <end position="328"/>
    </location>
</feature>
<dbReference type="PANTHER" id="PTHR19969">
    <property type="entry name" value="SH2-SH3 ADAPTOR PROTEIN-RELATED"/>
    <property type="match status" value="1"/>
</dbReference>
<name>A0A4U1FCY8_MONMO</name>
<dbReference type="PRINTS" id="PR00401">
    <property type="entry name" value="SH2DOMAIN"/>
</dbReference>
<dbReference type="GO" id="GO:0030971">
    <property type="term" value="F:receptor tyrosine kinase binding"/>
    <property type="evidence" value="ECO:0007669"/>
    <property type="project" value="TreeGrafter"/>
</dbReference>
<feature type="non-terminal residue" evidence="8">
    <location>
        <position position="1"/>
    </location>
</feature>
<dbReference type="PROSITE" id="PS50002">
    <property type="entry name" value="SH3"/>
    <property type="match status" value="1"/>
</dbReference>
<dbReference type="Pfam" id="PF00018">
    <property type="entry name" value="SH3_1"/>
    <property type="match status" value="1"/>
</dbReference>
<dbReference type="GO" id="GO:0035591">
    <property type="term" value="F:signaling adaptor activity"/>
    <property type="evidence" value="ECO:0007669"/>
    <property type="project" value="TreeGrafter"/>
</dbReference>
<dbReference type="GO" id="GO:2000145">
    <property type="term" value="P:regulation of cell motility"/>
    <property type="evidence" value="ECO:0007669"/>
    <property type="project" value="UniProtKB-ARBA"/>
</dbReference>
<reference evidence="9" key="1">
    <citation type="journal article" date="2019" name="IScience">
        <title>Narwhal Genome Reveals Long-Term Low Genetic Diversity despite Current Large Abundance Size.</title>
        <authorList>
            <person name="Westbury M.V."/>
            <person name="Petersen B."/>
            <person name="Garde E."/>
            <person name="Heide-Jorgensen M.P."/>
            <person name="Lorenzen E.D."/>
        </authorList>
    </citation>
    <scope>NUCLEOTIDE SEQUENCE [LARGE SCALE GENOMIC DNA]</scope>
</reference>
<dbReference type="SUPFAM" id="SSF50044">
    <property type="entry name" value="SH3-domain"/>
    <property type="match status" value="1"/>
</dbReference>
<proteinExistence type="predicted"/>
<evidence type="ECO:0000259" key="7">
    <source>
        <dbReference type="PROSITE" id="PS50002"/>
    </source>
</evidence>
<keyword evidence="1 4" id="KW-0728">SH3 domain</keyword>
<dbReference type="PRINTS" id="PR00452">
    <property type="entry name" value="SH3DOMAIN"/>
</dbReference>
<dbReference type="CDD" id="cd09926">
    <property type="entry name" value="SH2_CRK_like"/>
    <property type="match status" value="1"/>
</dbReference>
<dbReference type="GO" id="GO:0005737">
    <property type="term" value="C:cytoplasm"/>
    <property type="evidence" value="ECO:0007669"/>
    <property type="project" value="TreeGrafter"/>
</dbReference>
<dbReference type="EMBL" id="RWIC01000207">
    <property type="protein sequence ID" value="TKC47498.1"/>
    <property type="molecule type" value="Genomic_DNA"/>
</dbReference>
<dbReference type="SUPFAM" id="SSF55550">
    <property type="entry name" value="SH2 domain"/>
    <property type="match status" value="1"/>
</dbReference>
<dbReference type="Pfam" id="PF00017">
    <property type="entry name" value="SH2"/>
    <property type="match status" value="1"/>
</dbReference>
<dbReference type="SMART" id="SM00326">
    <property type="entry name" value="SH3"/>
    <property type="match status" value="1"/>
</dbReference>
<dbReference type="InterPro" id="IPR036860">
    <property type="entry name" value="SH2_dom_sf"/>
</dbReference>
<comment type="caution">
    <text evidence="8">The sequence shown here is derived from an EMBL/GenBank/DDBJ whole genome shotgun (WGS) entry which is preliminary data.</text>
</comment>
<accession>A0A4U1FCY8</accession>
<dbReference type="GO" id="GO:0007167">
    <property type="term" value="P:enzyme-linked receptor protein signaling pathway"/>
    <property type="evidence" value="ECO:0007669"/>
    <property type="project" value="TreeGrafter"/>
</dbReference>
<evidence type="ECO:0000259" key="6">
    <source>
        <dbReference type="PROSITE" id="PS50001"/>
    </source>
</evidence>
<evidence type="ECO:0000313" key="8">
    <source>
        <dbReference type="EMBL" id="TKC47498.1"/>
    </source>
</evidence>